<comment type="caution">
    <text evidence="1">The sequence shown here is derived from an EMBL/GenBank/DDBJ whole genome shotgun (WGS) entry which is preliminary data.</text>
</comment>
<reference evidence="1 2" key="1">
    <citation type="submission" date="2021-03" db="EMBL/GenBank/DDBJ databases">
        <title>Genomic Encyclopedia of Type Strains, Phase IV (KMG-IV): sequencing the most valuable type-strain genomes for metagenomic binning, comparative biology and taxonomic classification.</title>
        <authorList>
            <person name="Goeker M."/>
        </authorList>
    </citation>
    <scope>NUCLEOTIDE SEQUENCE [LARGE SCALE GENOMIC DNA]</scope>
    <source>
        <strain evidence="1 2">DSM 3984</strain>
    </source>
</reference>
<dbReference type="Proteomes" id="UP000783390">
    <property type="component" value="Unassembled WGS sequence"/>
</dbReference>
<proteinExistence type="predicted"/>
<sequence>MKLKKFIFVLIGSIFIISLVSCSSKIDESSIRKYSDSIMKNILTSMSDLNYDEFKKDFDTQMDELVPDKASFINLVMPIQNAVGTYEKSSLQFVQAKKDKDIKSIIYRAKFTKETEPVNISISFKDINSKHKVCNLYFSSPKIKELSKK</sequence>
<evidence type="ECO:0000313" key="1">
    <source>
        <dbReference type="EMBL" id="MBP1890731.1"/>
    </source>
</evidence>
<dbReference type="EMBL" id="JAGGJZ010000010">
    <property type="protein sequence ID" value="MBP1890731.1"/>
    <property type="molecule type" value="Genomic_DNA"/>
</dbReference>
<evidence type="ECO:0008006" key="3">
    <source>
        <dbReference type="Google" id="ProtNLM"/>
    </source>
</evidence>
<protein>
    <recommendedName>
        <fullName evidence="3">DUF3887 domain-containing protein</fullName>
    </recommendedName>
</protein>
<accession>A0ABS4F3C1</accession>
<dbReference type="PROSITE" id="PS51257">
    <property type="entry name" value="PROKAR_LIPOPROTEIN"/>
    <property type="match status" value="1"/>
</dbReference>
<dbReference type="Gene3D" id="3.10.450.590">
    <property type="match status" value="1"/>
</dbReference>
<name>A0ABS4F3C1_9CLOT</name>
<organism evidence="1 2">
    <name type="scientific">Clostridium moniliforme</name>
    <dbReference type="NCBI Taxonomy" id="39489"/>
    <lineage>
        <taxon>Bacteria</taxon>
        <taxon>Bacillati</taxon>
        <taxon>Bacillota</taxon>
        <taxon>Clostridia</taxon>
        <taxon>Eubacteriales</taxon>
        <taxon>Clostridiaceae</taxon>
        <taxon>Clostridium</taxon>
    </lineage>
</organism>
<dbReference type="RefSeq" id="WP_209797644.1">
    <property type="nucleotide sequence ID" value="NZ_JAGGJZ010000010.1"/>
</dbReference>
<keyword evidence="2" id="KW-1185">Reference proteome</keyword>
<gene>
    <name evidence="1" type="ORF">J2Z53_002343</name>
</gene>
<evidence type="ECO:0000313" key="2">
    <source>
        <dbReference type="Proteomes" id="UP000783390"/>
    </source>
</evidence>